<evidence type="ECO:0000259" key="9">
    <source>
        <dbReference type="Pfam" id="PF13231"/>
    </source>
</evidence>
<protein>
    <submittedName>
        <fullName evidence="10">Glycosyltransferase family 39 protein</fullName>
    </submittedName>
</protein>
<dbReference type="PANTHER" id="PTHR33908:SF11">
    <property type="entry name" value="MEMBRANE PROTEIN"/>
    <property type="match status" value="1"/>
</dbReference>
<evidence type="ECO:0000256" key="7">
    <source>
        <dbReference type="ARBA" id="ARBA00023136"/>
    </source>
</evidence>
<feature type="transmembrane region" description="Helical" evidence="8">
    <location>
        <begin position="170"/>
        <end position="188"/>
    </location>
</feature>
<evidence type="ECO:0000256" key="2">
    <source>
        <dbReference type="ARBA" id="ARBA00022475"/>
    </source>
</evidence>
<evidence type="ECO:0000256" key="5">
    <source>
        <dbReference type="ARBA" id="ARBA00022692"/>
    </source>
</evidence>
<evidence type="ECO:0000256" key="1">
    <source>
        <dbReference type="ARBA" id="ARBA00004651"/>
    </source>
</evidence>
<evidence type="ECO:0000313" key="10">
    <source>
        <dbReference type="EMBL" id="MCB8875400.1"/>
    </source>
</evidence>
<dbReference type="RefSeq" id="WP_227321053.1">
    <property type="nucleotide sequence ID" value="NZ_JAESVB010000003.1"/>
</dbReference>
<feature type="transmembrane region" description="Helical" evidence="8">
    <location>
        <begin position="299"/>
        <end position="319"/>
    </location>
</feature>
<feature type="domain" description="Glycosyltransferase RgtA/B/C/D-like" evidence="9">
    <location>
        <begin position="44"/>
        <end position="211"/>
    </location>
</feature>
<dbReference type="PANTHER" id="PTHR33908">
    <property type="entry name" value="MANNOSYLTRANSFERASE YKCB-RELATED"/>
    <property type="match status" value="1"/>
</dbReference>
<keyword evidence="4" id="KW-0808">Transferase</keyword>
<gene>
    <name evidence="10" type="ORF">ASILVAE211_09430</name>
</gene>
<proteinExistence type="predicted"/>
<feature type="transmembrane region" description="Helical" evidence="8">
    <location>
        <begin position="331"/>
        <end position="348"/>
    </location>
</feature>
<keyword evidence="5 8" id="KW-0812">Transmembrane</keyword>
<evidence type="ECO:0000256" key="4">
    <source>
        <dbReference type="ARBA" id="ARBA00022679"/>
    </source>
</evidence>
<evidence type="ECO:0000313" key="11">
    <source>
        <dbReference type="Proteomes" id="UP000708298"/>
    </source>
</evidence>
<feature type="transmembrane region" description="Helical" evidence="8">
    <location>
        <begin position="66"/>
        <end position="84"/>
    </location>
</feature>
<evidence type="ECO:0000256" key="3">
    <source>
        <dbReference type="ARBA" id="ARBA00022676"/>
    </source>
</evidence>
<feature type="transmembrane region" description="Helical" evidence="8">
    <location>
        <begin position="195"/>
        <end position="212"/>
    </location>
</feature>
<evidence type="ECO:0000256" key="8">
    <source>
        <dbReference type="SAM" id="Phobius"/>
    </source>
</evidence>
<comment type="subcellular location">
    <subcellularLocation>
        <location evidence="1">Cell membrane</location>
        <topology evidence="1">Multi-pass membrane protein</topology>
    </subcellularLocation>
</comment>
<name>A0A964DYH6_9PROT</name>
<keyword evidence="11" id="KW-1185">Reference proteome</keyword>
<dbReference type="GO" id="GO:0016763">
    <property type="term" value="F:pentosyltransferase activity"/>
    <property type="evidence" value="ECO:0007669"/>
    <property type="project" value="TreeGrafter"/>
</dbReference>
<dbReference type="InterPro" id="IPR050297">
    <property type="entry name" value="LipidA_mod_glycosyltrf_83"/>
</dbReference>
<accession>A0A964DYH6</accession>
<reference evidence="10" key="1">
    <citation type="journal article" date="2021" name="Microorganisms">
        <title>Acidisoma silvae sp. nov. and Acidisomacellulosilytica sp. nov., Two Acidophilic Bacteria Isolated from Decaying Wood, Hydrolyzing Cellulose and Producing Poly-3-hydroxybutyrate.</title>
        <authorList>
            <person name="Mieszkin S."/>
            <person name="Pouder E."/>
            <person name="Uroz S."/>
            <person name="Simon-Colin C."/>
            <person name="Alain K."/>
        </authorList>
    </citation>
    <scope>NUCLEOTIDE SEQUENCE</scope>
    <source>
        <strain evidence="10">HW T2.11</strain>
    </source>
</reference>
<dbReference type="Pfam" id="PF13231">
    <property type="entry name" value="PMT_2"/>
    <property type="match status" value="1"/>
</dbReference>
<comment type="caution">
    <text evidence="10">The sequence shown here is derived from an EMBL/GenBank/DDBJ whole genome shotgun (WGS) entry which is preliminary data.</text>
</comment>
<keyword evidence="2" id="KW-1003">Cell membrane</keyword>
<dbReference type="AlphaFoldDB" id="A0A964DYH6"/>
<keyword evidence="6 8" id="KW-1133">Transmembrane helix</keyword>
<dbReference type="InterPro" id="IPR038731">
    <property type="entry name" value="RgtA/B/C-like"/>
</dbReference>
<dbReference type="GO" id="GO:0009103">
    <property type="term" value="P:lipopolysaccharide biosynthetic process"/>
    <property type="evidence" value="ECO:0007669"/>
    <property type="project" value="UniProtKB-ARBA"/>
</dbReference>
<keyword evidence="7 8" id="KW-0472">Membrane</keyword>
<organism evidence="10 11">
    <name type="scientific">Acidisoma silvae</name>
    <dbReference type="NCBI Taxonomy" id="2802396"/>
    <lineage>
        <taxon>Bacteria</taxon>
        <taxon>Pseudomonadati</taxon>
        <taxon>Pseudomonadota</taxon>
        <taxon>Alphaproteobacteria</taxon>
        <taxon>Acetobacterales</taxon>
        <taxon>Acidocellaceae</taxon>
        <taxon>Acidisoma</taxon>
    </lineage>
</organism>
<dbReference type="EMBL" id="JAESVB010000003">
    <property type="protein sequence ID" value="MCB8875400.1"/>
    <property type="molecule type" value="Genomic_DNA"/>
</dbReference>
<dbReference type="Proteomes" id="UP000708298">
    <property type="component" value="Unassembled WGS sequence"/>
</dbReference>
<keyword evidence="3" id="KW-0328">Glycosyltransferase</keyword>
<feature type="transmembrane region" description="Helical" evidence="8">
    <location>
        <begin position="273"/>
        <end position="293"/>
    </location>
</feature>
<feature type="transmembrane region" description="Helical" evidence="8">
    <location>
        <begin position="96"/>
        <end position="116"/>
    </location>
</feature>
<evidence type="ECO:0000256" key="6">
    <source>
        <dbReference type="ARBA" id="ARBA00022989"/>
    </source>
</evidence>
<reference evidence="10" key="2">
    <citation type="submission" date="2021-01" db="EMBL/GenBank/DDBJ databases">
        <authorList>
            <person name="Mieszkin S."/>
            <person name="Pouder E."/>
            <person name="Alain K."/>
        </authorList>
    </citation>
    <scope>NUCLEOTIDE SEQUENCE</scope>
    <source>
        <strain evidence="10">HW T2.11</strain>
    </source>
</reference>
<feature type="transmembrane region" description="Helical" evidence="8">
    <location>
        <begin position="122"/>
        <end position="141"/>
    </location>
</feature>
<sequence>MSPLILLVIVTGLLRLLMASLMGLGIDETYMVAVSHHLELSYFDHPPVAWWLTHAAMWITGSDAPVIVRLPFILLFAVSTWLMAKITTAVFHDKQAGFWAALLMNLSPVYTLTSGGWVLPDGPLDCALLGFLWFSLCATGLIPDRHRWGSWLGAGLCAGLAMLSKYNGALVLIGLPLFLATVPGARVWLRRPQPWIAGLLAVLLFAPVVIWNQQHHWASFAFQGDRAGGLRFQPFAPFGVWAGEALFVLPWIWVPLILVWLRALQRGPAAPKSWLLALFAATPVLLFAVVSLWSSRHILYHWSAPGTLMLFPLLGAEVARRLQAGAPRLRRVIVGTAAFVLIALALVGSQMRFNWLSAAFGPGILGKGTDVAGGVDWNDLRPQLAARGLLKTPGLVIAVTRWNDAGKVDYALGGQFPVTVLAEDTREYGIVAPANRFLGRPMLLLTPDTHQADIAARFAPLFDTLTTQPPLTLRFAGYPFMTLSVLAGTGFHGLPPGDVK</sequence>
<feature type="transmembrane region" description="Helical" evidence="8">
    <location>
        <begin position="238"/>
        <end position="261"/>
    </location>
</feature>
<dbReference type="GO" id="GO:0005886">
    <property type="term" value="C:plasma membrane"/>
    <property type="evidence" value="ECO:0007669"/>
    <property type="project" value="UniProtKB-SubCell"/>
</dbReference>